<feature type="transmembrane region" description="Helical" evidence="6">
    <location>
        <begin position="106"/>
        <end position="133"/>
    </location>
</feature>
<evidence type="ECO:0000256" key="2">
    <source>
        <dbReference type="ARBA" id="ARBA00022692"/>
    </source>
</evidence>
<feature type="region of interest" description="Disordered" evidence="5">
    <location>
        <begin position="457"/>
        <end position="481"/>
    </location>
</feature>
<feature type="compositionally biased region" description="Polar residues" evidence="5">
    <location>
        <begin position="244"/>
        <end position="266"/>
    </location>
</feature>
<feature type="transmembrane region" description="Helical" evidence="6">
    <location>
        <begin position="62"/>
        <end position="86"/>
    </location>
</feature>
<name>A0A1B9GIY8_9TREE</name>
<dbReference type="EMBL" id="KI669514">
    <property type="protein sequence ID" value="OCF30895.1"/>
    <property type="molecule type" value="Genomic_DNA"/>
</dbReference>
<evidence type="ECO:0000256" key="1">
    <source>
        <dbReference type="ARBA" id="ARBA00004141"/>
    </source>
</evidence>
<evidence type="ECO:0000256" key="6">
    <source>
        <dbReference type="SAM" id="Phobius"/>
    </source>
</evidence>
<dbReference type="PANTHER" id="PTHR23112">
    <property type="entry name" value="G PROTEIN-COUPLED RECEPTOR 157-RELATED"/>
    <property type="match status" value="1"/>
</dbReference>
<dbReference type="STRING" id="1296120.A0A1B9GIY8"/>
<reference evidence="8" key="2">
    <citation type="submission" date="2013-12" db="EMBL/GenBank/DDBJ databases">
        <title>Evolution of pathogenesis and genome organization in the Tremellales.</title>
        <authorList>
            <person name="Cuomo C."/>
            <person name="Litvintseva A."/>
            <person name="Heitman J."/>
            <person name="Chen Y."/>
            <person name="Sun S."/>
            <person name="Springer D."/>
            <person name="Dromer F."/>
            <person name="Young S."/>
            <person name="Zeng Q."/>
            <person name="Chapman S."/>
            <person name="Gujja S."/>
            <person name="Saif S."/>
            <person name="Birren B."/>
        </authorList>
    </citation>
    <scope>NUCLEOTIDE SEQUENCE [LARGE SCALE GENOMIC DNA]</scope>
    <source>
        <strain evidence="8">BCC8398</strain>
    </source>
</reference>
<feature type="compositionally biased region" description="Basic residues" evidence="5">
    <location>
        <begin position="623"/>
        <end position="637"/>
    </location>
</feature>
<keyword evidence="4 6" id="KW-0472">Membrane</keyword>
<evidence type="ECO:0000256" key="5">
    <source>
        <dbReference type="SAM" id="MobiDB-lite"/>
    </source>
</evidence>
<comment type="subcellular location">
    <subcellularLocation>
        <location evidence="1">Membrane</location>
        <topology evidence="1">Multi-pass membrane protein</topology>
    </subcellularLocation>
</comment>
<feature type="compositionally biased region" description="Basic and acidic residues" evidence="5">
    <location>
        <begin position="655"/>
        <end position="680"/>
    </location>
</feature>
<dbReference type="AlphaFoldDB" id="A0A1B9GIY8"/>
<feature type="compositionally biased region" description="Low complexity" evidence="5">
    <location>
        <begin position="421"/>
        <end position="437"/>
    </location>
</feature>
<reference evidence="7 8" key="1">
    <citation type="submission" date="2013-07" db="EMBL/GenBank/DDBJ databases">
        <title>The Genome Sequence of Cryptococcus heveanensis BCC8398.</title>
        <authorList>
            <consortium name="The Broad Institute Genome Sequencing Platform"/>
            <person name="Cuomo C."/>
            <person name="Litvintseva A."/>
            <person name="Chen Y."/>
            <person name="Heitman J."/>
            <person name="Sun S."/>
            <person name="Springer D."/>
            <person name="Dromer F."/>
            <person name="Young S.K."/>
            <person name="Zeng Q."/>
            <person name="Gargeya S."/>
            <person name="Fitzgerald M."/>
            <person name="Abouelleil A."/>
            <person name="Alvarado L."/>
            <person name="Berlin A.M."/>
            <person name="Chapman S.B."/>
            <person name="Dewar J."/>
            <person name="Goldberg J."/>
            <person name="Griggs A."/>
            <person name="Gujja S."/>
            <person name="Hansen M."/>
            <person name="Howarth C."/>
            <person name="Imamovic A."/>
            <person name="Larimer J."/>
            <person name="McCowan C."/>
            <person name="Murphy C."/>
            <person name="Pearson M."/>
            <person name="Priest M."/>
            <person name="Roberts A."/>
            <person name="Saif S."/>
            <person name="Shea T."/>
            <person name="Sykes S."/>
            <person name="Wortman J."/>
            <person name="Nusbaum C."/>
            <person name="Birren B."/>
        </authorList>
    </citation>
    <scope>NUCLEOTIDE SEQUENCE [LARGE SCALE GENOMIC DNA]</scope>
    <source>
        <strain evidence="7 8">BCC8398</strain>
    </source>
</reference>
<organism evidence="7 8">
    <name type="scientific">Kwoniella heveanensis BCC8398</name>
    <dbReference type="NCBI Taxonomy" id="1296120"/>
    <lineage>
        <taxon>Eukaryota</taxon>
        <taxon>Fungi</taxon>
        <taxon>Dikarya</taxon>
        <taxon>Basidiomycota</taxon>
        <taxon>Agaricomycotina</taxon>
        <taxon>Tremellomycetes</taxon>
        <taxon>Tremellales</taxon>
        <taxon>Cryptococcaceae</taxon>
        <taxon>Kwoniella</taxon>
    </lineage>
</organism>
<evidence type="ECO:0000256" key="3">
    <source>
        <dbReference type="ARBA" id="ARBA00022989"/>
    </source>
</evidence>
<feature type="transmembrane region" description="Helical" evidence="6">
    <location>
        <begin position="26"/>
        <end position="50"/>
    </location>
</feature>
<keyword evidence="2 6" id="KW-0812">Transmembrane</keyword>
<gene>
    <name evidence="7" type="ORF">I316_07420</name>
</gene>
<dbReference type="Proteomes" id="UP000092666">
    <property type="component" value="Unassembled WGS sequence"/>
</dbReference>
<evidence type="ECO:0000256" key="4">
    <source>
        <dbReference type="ARBA" id="ARBA00023136"/>
    </source>
</evidence>
<dbReference type="GO" id="GO:0004930">
    <property type="term" value="F:G protein-coupled receptor activity"/>
    <property type="evidence" value="ECO:0007669"/>
    <property type="project" value="TreeGrafter"/>
</dbReference>
<dbReference type="OrthoDB" id="3251871at2759"/>
<accession>A0A1B9GIY8</accession>
<sequence length="694" mass="77023">MVLLARLSPVQTGGGLTHGQAVSSGVASLAGAALSLFMCTFVMATTGWIWSHKSCRHLLDRVSFRLLLWSMFCEFWYAVLYLFLYADPSIFSPGHRPGPNLCTPSVYFMLACMDTVNFFVTCIAINLFLTICMGLNPIQLKLERYYIAGSITLGHLFPLIPAALRRFTWDTALGNCWTAGHGREKRTFYLLTSVYLAPIASCFVSIVCVGITLVVLFRQGRATSRALFAGSGGQLFLDKSLTDSSGSPLSTESMRSGTIGGQSQMGESDGSAEEAEAVEPTWIEKQGEKVKNLVTGKGWRTVEEVYHKKTTSEFNSLSDKFLGIAIKISWYPITLVFINVILIGRHNNAFWFYTIYVILYGGRGTLIAGLILFIDPSLIRGVKAAWIERKAAREPMLPVTKSTGRTVEPTLDALTPASFGPSPTLMTPPSTSPMAPTVQRSRVDSGASFDLFSALNSMPPPGPEGGSKKEYVPRPPHSAFETPELERGELDWDRTETDGPGLVIPDFPAYELEHLKNADESDMSQKSDSVVAEDSPILQVAHQQPYLSPDQHGPITAAASPIRYPPPSAEDHRALSSAQNELPSPVEQAEGEWRAPSQTVEAELPRRGILSRLRHPHYPHLLHHHHHHQHDHQHSNGHPKPPPRAQARLQLPPGEEERERERSLAAEQRKDARRKKEERLKEIKRRFEEVQTHL</sequence>
<proteinExistence type="predicted"/>
<feature type="region of interest" description="Disordered" evidence="5">
    <location>
        <begin position="244"/>
        <end position="271"/>
    </location>
</feature>
<feature type="transmembrane region" description="Helical" evidence="6">
    <location>
        <begin position="321"/>
        <end position="344"/>
    </location>
</feature>
<feature type="transmembrane region" description="Helical" evidence="6">
    <location>
        <begin position="350"/>
        <end position="374"/>
    </location>
</feature>
<dbReference type="GO" id="GO:0007189">
    <property type="term" value="P:adenylate cyclase-activating G protein-coupled receptor signaling pathway"/>
    <property type="evidence" value="ECO:0007669"/>
    <property type="project" value="TreeGrafter"/>
</dbReference>
<evidence type="ECO:0000313" key="7">
    <source>
        <dbReference type="EMBL" id="OCF30895.1"/>
    </source>
</evidence>
<feature type="region of interest" description="Disordered" evidence="5">
    <location>
        <begin position="545"/>
        <end position="608"/>
    </location>
</feature>
<evidence type="ECO:0000313" key="8">
    <source>
        <dbReference type="Proteomes" id="UP000092666"/>
    </source>
</evidence>
<feature type="region of interest" description="Disordered" evidence="5">
    <location>
        <begin position="418"/>
        <end position="438"/>
    </location>
</feature>
<dbReference type="Gene3D" id="1.20.1070.10">
    <property type="entry name" value="Rhodopsin 7-helix transmembrane proteins"/>
    <property type="match status" value="1"/>
</dbReference>
<keyword evidence="3 6" id="KW-1133">Transmembrane helix</keyword>
<dbReference type="PANTHER" id="PTHR23112:SF0">
    <property type="entry name" value="TRANSMEMBRANE PROTEIN 116"/>
    <property type="match status" value="1"/>
</dbReference>
<protein>
    <submittedName>
        <fullName evidence="7">Uncharacterized protein</fullName>
    </submittedName>
</protein>
<feature type="region of interest" description="Disordered" evidence="5">
    <location>
        <begin position="623"/>
        <end position="680"/>
    </location>
</feature>
<keyword evidence="8" id="KW-1185">Reference proteome</keyword>
<dbReference type="GO" id="GO:0005886">
    <property type="term" value="C:plasma membrane"/>
    <property type="evidence" value="ECO:0007669"/>
    <property type="project" value="TreeGrafter"/>
</dbReference>
<feature type="transmembrane region" description="Helical" evidence="6">
    <location>
        <begin position="195"/>
        <end position="217"/>
    </location>
</feature>